<accession>A0A1R4H6Y2</accession>
<proteinExistence type="predicted"/>
<dbReference type="SUPFAM" id="SSF56300">
    <property type="entry name" value="Metallo-dependent phosphatases"/>
    <property type="match status" value="1"/>
</dbReference>
<protein>
    <submittedName>
        <fullName evidence="2">Metallophosphoesterase</fullName>
    </submittedName>
</protein>
<dbReference type="Gene3D" id="3.60.21.10">
    <property type="match status" value="1"/>
</dbReference>
<evidence type="ECO:0000313" key="2">
    <source>
        <dbReference type="EMBL" id="SJM91994.1"/>
    </source>
</evidence>
<dbReference type="InterPro" id="IPR004843">
    <property type="entry name" value="Calcineurin-like_PHP"/>
</dbReference>
<dbReference type="Proteomes" id="UP000195667">
    <property type="component" value="Unassembled WGS sequence"/>
</dbReference>
<organism evidence="2 3">
    <name type="scientific">Crenothrix polyspora</name>
    <dbReference type="NCBI Taxonomy" id="360316"/>
    <lineage>
        <taxon>Bacteria</taxon>
        <taxon>Pseudomonadati</taxon>
        <taxon>Pseudomonadota</taxon>
        <taxon>Gammaproteobacteria</taxon>
        <taxon>Methylococcales</taxon>
        <taxon>Crenotrichaceae</taxon>
        <taxon>Crenothrix</taxon>
    </lineage>
</organism>
<dbReference type="Pfam" id="PF00149">
    <property type="entry name" value="Metallophos"/>
    <property type="match status" value="1"/>
</dbReference>
<reference evidence="3" key="1">
    <citation type="submission" date="2017-02" db="EMBL/GenBank/DDBJ databases">
        <authorList>
            <person name="Daims H."/>
        </authorList>
    </citation>
    <scope>NUCLEOTIDE SEQUENCE [LARGE SCALE GENOMIC DNA]</scope>
</reference>
<dbReference type="EMBL" id="FUKI01000097">
    <property type="protein sequence ID" value="SJM91994.1"/>
    <property type="molecule type" value="Genomic_DNA"/>
</dbReference>
<dbReference type="RefSeq" id="WP_087143197.1">
    <property type="nucleotide sequence ID" value="NZ_FUKI01000097.1"/>
</dbReference>
<dbReference type="OrthoDB" id="7831721at2"/>
<evidence type="ECO:0000259" key="1">
    <source>
        <dbReference type="Pfam" id="PF00149"/>
    </source>
</evidence>
<feature type="domain" description="Calcineurin-like phosphoesterase" evidence="1">
    <location>
        <begin position="6"/>
        <end position="195"/>
    </location>
</feature>
<sequence length="232" mass="26134">MNPNNRILFAGDPHGNFKPLVAAVQEYEPEAVVLLGDYDLDKPLEYCLREIADITEIWWIPGNHDFETPTKYKNLFHSALADKSLHLKVVEVAGFRIVGLGGIFLGRVWYPPMPPKWKDKAHYLNSQKINNKSVELSLKYKSAIWHDEFQALKALKADILVSHEAPGSHRHGFHVVGDLAAAMNVKTIFHGHLHENYSTVIKRHIHVHGVANTAVANLRGNTLMNGNELITE</sequence>
<name>A0A1R4H6Y2_9GAMM</name>
<dbReference type="InterPro" id="IPR029052">
    <property type="entry name" value="Metallo-depent_PP-like"/>
</dbReference>
<dbReference type="AlphaFoldDB" id="A0A1R4H6Y2"/>
<keyword evidence="3" id="KW-1185">Reference proteome</keyword>
<dbReference type="GO" id="GO:0016787">
    <property type="term" value="F:hydrolase activity"/>
    <property type="evidence" value="ECO:0007669"/>
    <property type="project" value="InterPro"/>
</dbReference>
<evidence type="ECO:0000313" key="3">
    <source>
        <dbReference type="Proteomes" id="UP000195667"/>
    </source>
</evidence>
<gene>
    <name evidence="2" type="ORF">CRENPOLYSF1_230026</name>
</gene>